<organism evidence="3">
    <name type="scientific">Chromera velia CCMP2878</name>
    <dbReference type="NCBI Taxonomy" id="1169474"/>
    <lineage>
        <taxon>Eukaryota</taxon>
        <taxon>Sar</taxon>
        <taxon>Alveolata</taxon>
        <taxon>Colpodellida</taxon>
        <taxon>Chromeraceae</taxon>
        <taxon>Chromera</taxon>
    </lineage>
</organism>
<dbReference type="InterPro" id="IPR001584">
    <property type="entry name" value="Integrase_cat-core"/>
</dbReference>
<feature type="compositionally biased region" description="Low complexity" evidence="1">
    <location>
        <begin position="724"/>
        <end position="748"/>
    </location>
</feature>
<reference evidence="3" key="1">
    <citation type="submission" date="2014-11" db="EMBL/GenBank/DDBJ databases">
        <authorList>
            <person name="Otto D Thomas"/>
            <person name="Naeem Raeece"/>
        </authorList>
    </citation>
    <scope>NUCLEOTIDE SEQUENCE</scope>
</reference>
<feature type="domain" description="Integrase catalytic" evidence="2">
    <location>
        <begin position="472"/>
        <end position="644"/>
    </location>
</feature>
<evidence type="ECO:0000259" key="2">
    <source>
        <dbReference type="PROSITE" id="PS50994"/>
    </source>
</evidence>
<dbReference type="GO" id="GO:0003676">
    <property type="term" value="F:nucleic acid binding"/>
    <property type="evidence" value="ECO:0007669"/>
    <property type="project" value="InterPro"/>
</dbReference>
<dbReference type="SUPFAM" id="SSF53098">
    <property type="entry name" value="Ribonuclease H-like"/>
    <property type="match status" value="1"/>
</dbReference>
<dbReference type="PANTHER" id="PTHR11439:SF467">
    <property type="entry name" value="INTEGRASE CATALYTIC DOMAIN-CONTAINING PROTEIN"/>
    <property type="match status" value="1"/>
</dbReference>
<dbReference type="GO" id="GO:0015074">
    <property type="term" value="P:DNA integration"/>
    <property type="evidence" value="ECO:0007669"/>
    <property type="project" value="InterPro"/>
</dbReference>
<dbReference type="PhylomeDB" id="A0A0G4IA92"/>
<proteinExistence type="predicted"/>
<feature type="region of interest" description="Disordered" evidence="1">
    <location>
        <begin position="706"/>
        <end position="764"/>
    </location>
</feature>
<name>A0A0G4IA92_9ALVE</name>
<evidence type="ECO:0000313" key="3">
    <source>
        <dbReference type="EMBL" id="CEM53962.1"/>
    </source>
</evidence>
<dbReference type="InterPro" id="IPR012337">
    <property type="entry name" value="RNaseH-like_sf"/>
</dbReference>
<feature type="region of interest" description="Disordered" evidence="1">
    <location>
        <begin position="356"/>
        <end position="375"/>
    </location>
</feature>
<accession>A0A0G4IA92</accession>
<feature type="region of interest" description="Disordered" evidence="1">
    <location>
        <begin position="883"/>
        <end position="911"/>
    </location>
</feature>
<dbReference type="PANTHER" id="PTHR11439">
    <property type="entry name" value="GAG-POL-RELATED RETROTRANSPOSON"/>
    <property type="match status" value="1"/>
</dbReference>
<dbReference type="VEuPathDB" id="CryptoDB:Cvel_2081"/>
<gene>
    <name evidence="3" type="ORF">Cvel_2081</name>
</gene>
<dbReference type="PROSITE" id="PS50994">
    <property type="entry name" value="INTEGRASE"/>
    <property type="match status" value="1"/>
</dbReference>
<evidence type="ECO:0000256" key="1">
    <source>
        <dbReference type="SAM" id="MobiDB-lite"/>
    </source>
</evidence>
<protein>
    <recommendedName>
        <fullName evidence="2">Integrase catalytic domain-containing protein</fullName>
    </recommendedName>
</protein>
<dbReference type="InterPro" id="IPR036397">
    <property type="entry name" value="RNaseH_sf"/>
</dbReference>
<dbReference type="AlphaFoldDB" id="A0A0G4IA92"/>
<sequence>MDCLQHFYLGPFPKRLWARWSEIKSFAPLAKESALVFIACGRKILGRYRRLVPMTPEAFSMMEYSVLFEALPIGSAARRYVVTNLQDHSPSGFRDCLRQYKETAMSQSPGASIWLATIPGDLPLRVVDLKSPVPLKAIVIRVPLELKKKVDVKLATVSFTAAVAETTEDSLEDPHFGKDDGATVDAVGENYLKRLPSSVQYTVFPFPAPVLVQTAGEDGAVVQATHSADVPDVMCGEKRADLSFLILLDSPVPFLFFKALAQRLGAVMDYRSDLMTIPSASGDPAELLWIDLGRYYAMTLQQAPVFEASPAISVTLSPAGPPAAFMATVSAPAEAPFQEISVSNNDDDDCPSLCGSSDTASDCTDGESACPNQGERDTVSLQPSFFPATFLERGERFVFLLSNLQSLVMEVHYDCAYIGVEDVLSLLRRVFSFEVSIRSLRKVIWKVLTSCVPCSCVKGPVGFSIPRSSFNRGAYPSARLHMDSQYLGPSESRHTHQLSIFEDYYDFGLRLRYNGPPTSAKAATFLRNVWIPYFGVPLEIRCDAGSEFIKEPFTSLCTKLNIIPSFSPSGYKDGNSLAERWQREVLVSVRTILLERGLPPTMWPTVHDETIRRLNNRLSRQDPSKPRQTAVFGAAPLLCFHQFLFSQRCPSPATLCKYAVGDEVMYNTGASLGGGCSGPKHKCGPVWYPYRVEAKENDHYYKIVATEDDTRPQKTSASPHQLRPSAVPFSPESPVVSSSADPSSSASEPPLPSVPSGPLTPGTMLVASSPEHSLLWVGEVHRAVPSGDDSRDFLYKVHVWGTHQKCTLEKRAWYPGHYMAGGSYVTYDSRGRRTDPKIVELHHSNVVASGFEMVKNRGALQFNVTADGILIHQHDYISSLSLPPEFSSSESRPADKPLPVGTTHEEDISPPLDAAGTRVYRELLGQVGYVTYCTRPDVSFAYSYLSCFIAAPTERAFRLLLQTIRYLRSTPFLGIPIRPSLNPDELIAVIHADASFGTPDSPHPQTGSLLFLEGSPFLYKSRRQSRVARSMTRAEVLTLENAVDASLHFAAYLIPFYKSVKIGIGCDAANVLHLLQSGGASSAERALLPLIRRLGDHACVVPLLVVTDLTE</sequence>
<dbReference type="EMBL" id="CDMZ01005743">
    <property type="protein sequence ID" value="CEM53962.1"/>
    <property type="molecule type" value="Genomic_DNA"/>
</dbReference>
<dbReference type="Gene3D" id="3.30.420.10">
    <property type="entry name" value="Ribonuclease H-like superfamily/Ribonuclease H"/>
    <property type="match status" value="1"/>
</dbReference>